<evidence type="ECO:0000313" key="2">
    <source>
        <dbReference type="EMBL" id="RRC96578.1"/>
    </source>
</evidence>
<dbReference type="PANTHER" id="PTHR39203:SF1">
    <property type="entry name" value="CYTOPLASMIC PROTEIN"/>
    <property type="match status" value="1"/>
</dbReference>
<gene>
    <name evidence="2" type="ORF">EII11_01735</name>
</gene>
<feature type="domain" description="ASCH" evidence="1">
    <location>
        <begin position="25"/>
        <end position="142"/>
    </location>
</feature>
<dbReference type="AlphaFoldDB" id="A0A3P1SHF5"/>
<keyword evidence="3" id="KW-1185">Reference proteome</keyword>
<protein>
    <submittedName>
        <fullName evidence="2">ASCH domain-containing protein</fullName>
    </submittedName>
</protein>
<dbReference type="Proteomes" id="UP000280444">
    <property type="component" value="Unassembled WGS sequence"/>
</dbReference>
<evidence type="ECO:0000259" key="1">
    <source>
        <dbReference type="SMART" id="SM01022"/>
    </source>
</evidence>
<dbReference type="InterPro" id="IPR009326">
    <property type="entry name" value="DUF984"/>
</dbReference>
<name>A0A3P1SHF5_9ACTO</name>
<dbReference type="PANTHER" id="PTHR39203">
    <property type="entry name" value="CYTOPLASMIC PROTEIN-RELATED"/>
    <property type="match status" value="1"/>
</dbReference>
<dbReference type="SMART" id="SM01022">
    <property type="entry name" value="ASCH"/>
    <property type="match status" value="1"/>
</dbReference>
<dbReference type="InterPro" id="IPR007374">
    <property type="entry name" value="ASCH_domain"/>
</dbReference>
<dbReference type="Gene3D" id="3.10.400.10">
    <property type="entry name" value="Sulfate adenylyltransferase"/>
    <property type="match status" value="1"/>
</dbReference>
<dbReference type="EMBL" id="RQZF01000001">
    <property type="protein sequence ID" value="RRC96578.1"/>
    <property type="molecule type" value="Genomic_DNA"/>
</dbReference>
<dbReference type="Pfam" id="PF04266">
    <property type="entry name" value="ASCH"/>
    <property type="match status" value="1"/>
</dbReference>
<dbReference type="OrthoDB" id="9807542at2"/>
<evidence type="ECO:0000313" key="3">
    <source>
        <dbReference type="Proteomes" id="UP000280444"/>
    </source>
</evidence>
<dbReference type="CDD" id="cd06553">
    <property type="entry name" value="ASCH_Ef3133_like"/>
    <property type="match status" value="1"/>
</dbReference>
<dbReference type="InterPro" id="IPR015947">
    <property type="entry name" value="PUA-like_sf"/>
</dbReference>
<organism evidence="2 3">
    <name type="scientific">Schaalia canis</name>
    <dbReference type="NCBI Taxonomy" id="100469"/>
    <lineage>
        <taxon>Bacteria</taxon>
        <taxon>Bacillati</taxon>
        <taxon>Actinomycetota</taxon>
        <taxon>Actinomycetes</taxon>
        <taxon>Actinomycetales</taxon>
        <taxon>Actinomycetaceae</taxon>
        <taxon>Schaalia</taxon>
    </lineage>
</organism>
<accession>A0A3P1SHF5</accession>
<dbReference type="SUPFAM" id="SSF88697">
    <property type="entry name" value="PUA domain-like"/>
    <property type="match status" value="1"/>
</dbReference>
<proteinExistence type="predicted"/>
<reference evidence="2 3" key="1">
    <citation type="submission" date="2018-11" db="EMBL/GenBank/DDBJ databases">
        <title>Genomes From Bacteria Associated with the Canine Oral Cavity: a Test Case for Automated Genome-Based Taxonomic Assignment.</title>
        <authorList>
            <person name="Coil D.A."/>
            <person name="Jospin G."/>
            <person name="Darling A.E."/>
            <person name="Wallis C."/>
            <person name="Davis I.J."/>
            <person name="Harris S."/>
            <person name="Eisen J.A."/>
            <person name="Holcombe L.J."/>
            <person name="O'Flynn C."/>
        </authorList>
    </citation>
    <scope>NUCLEOTIDE SEQUENCE [LARGE SCALE GENOMIC DNA]</scope>
    <source>
        <strain evidence="2 3">OH770</strain>
    </source>
</reference>
<dbReference type="PIRSF" id="PIRSF021320">
    <property type="entry name" value="DUF984"/>
    <property type="match status" value="1"/>
</dbReference>
<sequence>MSIEAFWEQARFQHPELPQEPVDAWAFGATSEIADELLALVLEGTKTATASSLWDYQAEGEELPRVGQFDIVLDGAGSPAAIIETIAVDIVPFNEVSAEHAFEEGEGDRSLAYWREVHESFWRTYGAPPPQSVESSEIARVLGQSSSVEQAPSSVLHMERVGEANSIRQDTDASIPCGFAENMPVVCERFRLLYF</sequence>
<comment type="caution">
    <text evidence="2">The sequence shown here is derived from an EMBL/GenBank/DDBJ whole genome shotgun (WGS) entry which is preliminary data.</text>
</comment>